<dbReference type="KEGG" id="vg:6920910"/>
<keyword evidence="1" id="KW-1133">Transmembrane helix</keyword>
<protein>
    <submittedName>
        <fullName evidence="2">Uncharacterized protein</fullName>
    </submittedName>
</protein>
<keyword evidence="3" id="KW-1185">Reference proteome</keyword>
<sequence length="99" mass="10394">MTDRKASIIAGVMMVALIIASALTVGLFGAGAWEFVTADVLPAKTLDAGDRWAGVAVCLIPILMVAVIWAQLIAFSRYVKAKDAEKASAESTEGVTPRD</sequence>
<evidence type="ECO:0000313" key="2">
    <source>
        <dbReference type="EMBL" id="ACH62175.1"/>
    </source>
</evidence>
<name>B5LJH8_9CAUD</name>
<feature type="transmembrane region" description="Helical" evidence="1">
    <location>
        <begin position="52"/>
        <end position="75"/>
    </location>
</feature>
<accession>B5LJH8</accession>
<feature type="transmembrane region" description="Helical" evidence="1">
    <location>
        <begin position="7"/>
        <end position="32"/>
    </location>
</feature>
<reference evidence="2 3" key="1">
    <citation type="submission" date="2008-06" db="EMBL/GenBank/DDBJ databases">
        <authorList>
            <person name="Smith A.L."/>
            <person name="Paladin E.C."/>
            <person name="Jacobs-Sera D."/>
            <person name="Hendirx R.W."/>
            <person name="Hatfull G.F."/>
        </authorList>
    </citation>
    <scope>NUCLEOTIDE SEQUENCE [LARGE SCALE GENOMIC DNA]</scope>
</reference>
<dbReference type="RefSeq" id="YP_002225085.1">
    <property type="nucleotide sequence ID" value="NC_011273.1"/>
</dbReference>
<dbReference type="Proteomes" id="UP000001849">
    <property type="component" value="Segment"/>
</dbReference>
<evidence type="ECO:0000256" key="1">
    <source>
        <dbReference type="SAM" id="Phobius"/>
    </source>
</evidence>
<evidence type="ECO:0000313" key="3">
    <source>
        <dbReference type="Proteomes" id="UP000001849"/>
    </source>
</evidence>
<keyword evidence="1" id="KW-0812">Transmembrane</keyword>
<dbReference type="EMBL" id="EU826466">
    <property type="protein sequence ID" value="ACH62175.1"/>
    <property type="molecule type" value="Genomic_DNA"/>
</dbReference>
<organism evidence="2 3">
    <name type="scientific">Mycobacterium phage Myrna</name>
    <dbReference type="NCBI Taxonomy" id="546805"/>
    <lineage>
        <taxon>Viruses</taxon>
        <taxon>Duplodnaviria</taxon>
        <taxon>Heunggongvirae</taxon>
        <taxon>Uroviricota</taxon>
        <taxon>Caudoviricetes</taxon>
        <taxon>Ceeclamvirinae</taxon>
        <taxon>Myrnavirus</taxon>
        <taxon>Myrnavirus myrna</taxon>
    </lineage>
</organism>
<keyword evidence="1" id="KW-0472">Membrane</keyword>
<dbReference type="GeneID" id="6920910"/>
<proteinExistence type="predicted"/>
<gene>
    <name evidence="2" type="primary">206</name>
    <name evidence="2" type="ORF">MYRNA_206</name>
</gene>